<sequence length="588" mass="67504">MSVRSLHPHPSVARILERPSGGTIMNSGGTRVFTTGNFNSGLASYGQFCTLNIRDNREQEKRELTELNNRLARYIEKSRFLQAQNRILQADIDLFRNGAALHAQRMSVVFEAEEKSIHTLIREVDSKRTVHQKNVNTTLGEIEVEKRRYAESMDQHQRRREADREQMRQLSQLEAEVAFMKRQRAEAEGEVTRIKSLNSRVRAEIARVKALRDKERSGLGGFSGKANDLLARIKASTAQHELKIREEIASLRKDTTPANREYFHRELHAALREIRDRYEKISRASRAEWEEWYKKKLVEIKLESESHTKQYSASREEVIRIRTTLSEMRERLSDLEARNQQLIKKLADLRFQEEEDLRLFETSLTEKEAAVQKMRAECTALTVQVDILCDNNTSLKLEITTYRKLMEQAEHLRLKTQEITFDSSLTRSHDIGTGVSVGSLHRIGSGIGVSSLLQKADNFITEIRSAHTSTDFQRSHQGDIYISEHSPDGKSITVVNLSTIRSHDLSNWRLVHYVKGAEVASFTFPVSTHIQPDQAFKVYARGQGKPYSATTFVCNDVAEFTFGSDAKTSLYNSAYEEVAWYAHHTYNH</sequence>
<dbReference type="OrthoDB" id="2441647at2759"/>
<evidence type="ECO:0000259" key="4">
    <source>
        <dbReference type="PROSITE" id="PS51841"/>
    </source>
</evidence>
<evidence type="ECO:0000259" key="5">
    <source>
        <dbReference type="PROSITE" id="PS51842"/>
    </source>
</evidence>
<dbReference type="Proteomes" id="UP000835052">
    <property type="component" value="Unassembled WGS sequence"/>
</dbReference>
<dbReference type="Pfam" id="PF00932">
    <property type="entry name" value="LTD"/>
    <property type="match status" value="1"/>
</dbReference>
<dbReference type="PROSITE" id="PS51841">
    <property type="entry name" value="LTD"/>
    <property type="match status" value="1"/>
</dbReference>
<dbReference type="GO" id="GO:0007097">
    <property type="term" value="P:nuclear migration"/>
    <property type="evidence" value="ECO:0007669"/>
    <property type="project" value="TreeGrafter"/>
</dbReference>
<keyword evidence="7" id="KW-1185">Reference proteome</keyword>
<dbReference type="InterPro" id="IPR039008">
    <property type="entry name" value="IF_rod_dom"/>
</dbReference>
<keyword evidence="1" id="KW-0403">Intermediate filament</keyword>
<dbReference type="GO" id="GO:0005200">
    <property type="term" value="F:structural constituent of cytoskeleton"/>
    <property type="evidence" value="ECO:0007669"/>
    <property type="project" value="TreeGrafter"/>
</dbReference>
<accession>A0A8S1GZC4</accession>
<dbReference type="EMBL" id="CAJGYM010000009">
    <property type="protein sequence ID" value="CAD6188869.1"/>
    <property type="molecule type" value="Genomic_DNA"/>
</dbReference>
<dbReference type="GO" id="GO:0090435">
    <property type="term" value="P:protein localization to nuclear envelope"/>
    <property type="evidence" value="ECO:0007669"/>
    <property type="project" value="TreeGrafter"/>
</dbReference>
<evidence type="ECO:0000313" key="7">
    <source>
        <dbReference type="Proteomes" id="UP000835052"/>
    </source>
</evidence>
<dbReference type="SMART" id="SM01391">
    <property type="entry name" value="Filament"/>
    <property type="match status" value="1"/>
</dbReference>
<name>A0A8S1GZC4_9PELO</name>
<proteinExistence type="predicted"/>
<dbReference type="Pfam" id="PF00038">
    <property type="entry name" value="Filament"/>
    <property type="match status" value="1"/>
</dbReference>
<evidence type="ECO:0000313" key="6">
    <source>
        <dbReference type="EMBL" id="CAD6188869.1"/>
    </source>
</evidence>
<feature type="coiled-coil region" evidence="3">
    <location>
        <begin position="139"/>
        <end position="214"/>
    </location>
</feature>
<feature type="domain" description="LTD" evidence="4">
    <location>
        <begin position="468"/>
        <end position="588"/>
    </location>
</feature>
<evidence type="ECO:0000256" key="3">
    <source>
        <dbReference type="SAM" id="Coils"/>
    </source>
</evidence>
<dbReference type="Gene3D" id="2.60.40.1260">
    <property type="entry name" value="Lamin Tail domain"/>
    <property type="match status" value="1"/>
</dbReference>
<evidence type="ECO:0000256" key="1">
    <source>
        <dbReference type="ARBA" id="ARBA00022754"/>
    </source>
</evidence>
<feature type="domain" description="IF rod" evidence="5">
    <location>
        <begin position="60"/>
        <end position="413"/>
    </location>
</feature>
<dbReference type="SUPFAM" id="SSF64593">
    <property type="entry name" value="Intermediate filament protein, coiled coil region"/>
    <property type="match status" value="2"/>
</dbReference>
<feature type="coiled-coil region" evidence="3">
    <location>
        <begin position="318"/>
        <end position="352"/>
    </location>
</feature>
<dbReference type="Gene3D" id="1.20.5.170">
    <property type="match status" value="1"/>
</dbReference>
<reference evidence="6" key="1">
    <citation type="submission" date="2020-10" db="EMBL/GenBank/DDBJ databases">
        <authorList>
            <person name="Kikuchi T."/>
        </authorList>
    </citation>
    <scope>NUCLEOTIDE SEQUENCE</scope>
    <source>
        <strain evidence="6">NKZ352</strain>
    </source>
</reference>
<dbReference type="PANTHER" id="PTHR45721:SF14">
    <property type="entry name" value="INTERMEDIATE FILAMENT PROTEIN IFD-1"/>
    <property type="match status" value="1"/>
</dbReference>
<dbReference type="PANTHER" id="PTHR45721">
    <property type="entry name" value="LAMIN DM0-RELATED"/>
    <property type="match status" value="1"/>
</dbReference>
<dbReference type="PROSITE" id="PS51842">
    <property type="entry name" value="IF_ROD_2"/>
    <property type="match status" value="1"/>
</dbReference>
<dbReference type="GO" id="GO:0031507">
    <property type="term" value="P:heterochromatin formation"/>
    <property type="evidence" value="ECO:0007669"/>
    <property type="project" value="TreeGrafter"/>
</dbReference>
<comment type="caution">
    <text evidence="6">The sequence shown here is derived from an EMBL/GenBank/DDBJ whole genome shotgun (WGS) entry which is preliminary data.</text>
</comment>
<dbReference type="InterPro" id="IPR001322">
    <property type="entry name" value="Lamin_tail_dom"/>
</dbReference>
<dbReference type="GO" id="GO:0006998">
    <property type="term" value="P:nuclear envelope organization"/>
    <property type="evidence" value="ECO:0007669"/>
    <property type="project" value="TreeGrafter"/>
</dbReference>
<dbReference type="InterPro" id="IPR036415">
    <property type="entry name" value="Lamin_tail_dom_sf"/>
</dbReference>
<evidence type="ECO:0000256" key="2">
    <source>
        <dbReference type="ARBA" id="ARBA00023054"/>
    </source>
</evidence>
<dbReference type="AlphaFoldDB" id="A0A8S1GZC4"/>
<dbReference type="Gene3D" id="1.20.5.500">
    <property type="entry name" value="Single helix bin"/>
    <property type="match status" value="1"/>
</dbReference>
<dbReference type="GO" id="GO:0005882">
    <property type="term" value="C:intermediate filament"/>
    <property type="evidence" value="ECO:0007669"/>
    <property type="project" value="UniProtKB-KW"/>
</dbReference>
<dbReference type="GO" id="GO:0005652">
    <property type="term" value="C:nuclear lamina"/>
    <property type="evidence" value="ECO:0007669"/>
    <property type="project" value="TreeGrafter"/>
</dbReference>
<organism evidence="6 7">
    <name type="scientific">Caenorhabditis auriculariae</name>
    <dbReference type="NCBI Taxonomy" id="2777116"/>
    <lineage>
        <taxon>Eukaryota</taxon>
        <taxon>Metazoa</taxon>
        <taxon>Ecdysozoa</taxon>
        <taxon>Nematoda</taxon>
        <taxon>Chromadorea</taxon>
        <taxon>Rhabditida</taxon>
        <taxon>Rhabditina</taxon>
        <taxon>Rhabditomorpha</taxon>
        <taxon>Rhabditoidea</taxon>
        <taxon>Rhabditidae</taxon>
        <taxon>Peloderinae</taxon>
        <taxon>Caenorhabditis</taxon>
    </lineage>
</organism>
<gene>
    <name evidence="6" type="ORF">CAUJ_LOCUS4788</name>
</gene>
<feature type="coiled-coil region" evidence="3">
    <location>
        <begin position="50"/>
        <end position="84"/>
    </location>
</feature>
<protein>
    <submittedName>
        <fullName evidence="6">Uncharacterized protein</fullName>
    </submittedName>
</protein>
<dbReference type="GO" id="GO:0051664">
    <property type="term" value="P:nuclear pore localization"/>
    <property type="evidence" value="ECO:0007669"/>
    <property type="project" value="TreeGrafter"/>
</dbReference>
<keyword evidence="2 3" id="KW-0175">Coiled coil</keyword>
<dbReference type="SUPFAM" id="SSF74853">
    <property type="entry name" value="Lamin A/C globular tail domain"/>
    <property type="match status" value="1"/>
</dbReference>